<keyword evidence="2" id="KW-1185">Reference proteome</keyword>
<dbReference type="Gene3D" id="3.90.226.10">
    <property type="entry name" value="2-enoyl-CoA Hydratase, Chain A, domain 1"/>
    <property type="match status" value="1"/>
</dbReference>
<dbReference type="Proteomes" id="UP000002432">
    <property type="component" value="Chromosome"/>
</dbReference>
<keyword evidence="1" id="KW-0456">Lyase</keyword>
<dbReference type="PANTHER" id="PTHR11941">
    <property type="entry name" value="ENOYL-COA HYDRATASE-RELATED"/>
    <property type="match status" value="1"/>
</dbReference>
<dbReference type="GO" id="GO:0018823">
    <property type="term" value="F:cyclohexa-1,5-dienecarbonyl-CoA hydratase activity"/>
    <property type="evidence" value="ECO:0007669"/>
    <property type="project" value="UniProtKB-EC"/>
</dbReference>
<dbReference type="PANTHER" id="PTHR11941:SF54">
    <property type="entry name" value="ENOYL-COA HYDRATASE, MITOCHONDRIAL"/>
    <property type="match status" value="1"/>
</dbReference>
<name>Q1IS86_KORVE</name>
<protein>
    <submittedName>
        <fullName evidence="1">Cyclohexa-1,5-diene-1-carbonyl-CoA hydratase</fullName>
        <ecNumber evidence="1">4.2.1.100</ecNumber>
    </submittedName>
</protein>
<dbReference type="EC" id="4.2.1.100" evidence="1"/>
<dbReference type="AlphaFoldDB" id="Q1IS86"/>
<dbReference type="KEGG" id="aba:Acid345_1262"/>
<dbReference type="InterPro" id="IPR001753">
    <property type="entry name" value="Enoyl-CoA_hydra/iso"/>
</dbReference>
<gene>
    <name evidence="1" type="ordered locus">Acid345_1262</name>
</gene>
<dbReference type="Pfam" id="PF00378">
    <property type="entry name" value="ECH_1"/>
    <property type="match status" value="1"/>
</dbReference>
<proteinExistence type="predicted"/>
<dbReference type="RefSeq" id="WP_011522066.1">
    <property type="nucleotide sequence ID" value="NC_008009.1"/>
</dbReference>
<sequence>MASPSNPAVKIYEFIEFEIADGLARISLNHPPYNVLTVPLMTELAEAIESLESKNEVKCILLTSAQKQFFSAGISIEDSRPDRVFQTLEAFNHVFQSISEISKPLIVVVNGQAVGAGSELVAFGDMVIATPNAKFMQPEVKMGVFPPFAAIMLPAVIGPKKTYELILTGQALSADEALELGFVNRVVPEAGLENTVNELISRISEFSSPVLAMTKKVIASSIGRPLAEAMKRSQDIYLNQLMALQDVEEGLRAVLEKRKPVWKNR</sequence>
<accession>Q1IS86</accession>
<dbReference type="EMBL" id="CP000360">
    <property type="protein sequence ID" value="ABF40264.1"/>
    <property type="molecule type" value="Genomic_DNA"/>
</dbReference>
<reference evidence="1 2" key="1">
    <citation type="journal article" date="2009" name="Appl. Environ. Microbiol.">
        <title>Three genomes from the phylum Acidobacteria provide insight into the lifestyles of these microorganisms in soils.</title>
        <authorList>
            <person name="Ward N.L."/>
            <person name="Challacombe J.F."/>
            <person name="Janssen P.H."/>
            <person name="Henrissat B."/>
            <person name="Coutinho P.M."/>
            <person name="Wu M."/>
            <person name="Xie G."/>
            <person name="Haft D.H."/>
            <person name="Sait M."/>
            <person name="Badger J."/>
            <person name="Barabote R.D."/>
            <person name="Bradley B."/>
            <person name="Brettin T.S."/>
            <person name="Brinkac L.M."/>
            <person name="Bruce D."/>
            <person name="Creasy T."/>
            <person name="Daugherty S.C."/>
            <person name="Davidsen T.M."/>
            <person name="DeBoy R.T."/>
            <person name="Detter J.C."/>
            <person name="Dodson R.J."/>
            <person name="Durkin A.S."/>
            <person name="Ganapathy A."/>
            <person name="Gwinn-Giglio M."/>
            <person name="Han C.S."/>
            <person name="Khouri H."/>
            <person name="Kiss H."/>
            <person name="Kothari S.P."/>
            <person name="Madupu R."/>
            <person name="Nelson K.E."/>
            <person name="Nelson W.C."/>
            <person name="Paulsen I."/>
            <person name="Penn K."/>
            <person name="Ren Q."/>
            <person name="Rosovitz M.J."/>
            <person name="Selengut J.D."/>
            <person name="Shrivastava S."/>
            <person name="Sullivan S.A."/>
            <person name="Tapia R."/>
            <person name="Thompson L.S."/>
            <person name="Watkins K.L."/>
            <person name="Yang Q."/>
            <person name="Yu C."/>
            <person name="Zafar N."/>
            <person name="Zhou L."/>
            <person name="Kuske C.R."/>
        </authorList>
    </citation>
    <scope>NUCLEOTIDE SEQUENCE [LARGE SCALE GENOMIC DNA]</scope>
    <source>
        <strain evidence="1 2">Ellin345</strain>
    </source>
</reference>
<dbReference type="EnsemblBacteria" id="ABF40264">
    <property type="protein sequence ID" value="ABF40264"/>
    <property type="gene ID" value="Acid345_1262"/>
</dbReference>
<dbReference type="OrthoDB" id="9771883at2"/>
<organism evidence="1 2">
    <name type="scientific">Koribacter versatilis (strain Ellin345)</name>
    <dbReference type="NCBI Taxonomy" id="204669"/>
    <lineage>
        <taxon>Bacteria</taxon>
        <taxon>Pseudomonadati</taxon>
        <taxon>Acidobacteriota</taxon>
        <taxon>Terriglobia</taxon>
        <taxon>Terriglobales</taxon>
        <taxon>Candidatus Korobacteraceae</taxon>
        <taxon>Candidatus Korobacter</taxon>
    </lineage>
</organism>
<dbReference type="SUPFAM" id="SSF52096">
    <property type="entry name" value="ClpP/crotonase"/>
    <property type="match status" value="1"/>
</dbReference>
<dbReference type="STRING" id="204669.Acid345_1262"/>
<dbReference type="CDD" id="cd06558">
    <property type="entry name" value="crotonase-like"/>
    <property type="match status" value="1"/>
</dbReference>
<dbReference type="eggNOG" id="COG1024">
    <property type="taxonomic scope" value="Bacteria"/>
</dbReference>
<evidence type="ECO:0000313" key="2">
    <source>
        <dbReference type="Proteomes" id="UP000002432"/>
    </source>
</evidence>
<dbReference type="InterPro" id="IPR029045">
    <property type="entry name" value="ClpP/crotonase-like_dom_sf"/>
</dbReference>
<dbReference type="GO" id="GO:0006635">
    <property type="term" value="P:fatty acid beta-oxidation"/>
    <property type="evidence" value="ECO:0007669"/>
    <property type="project" value="TreeGrafter"/>
</dbReference>
<dbReference type="HOGENOM" id="CLU_009834_7_3_0"/>
<evidence type="ECO:0000313" key="1">
    <source>
        <dbReference type="EMBL" id="ABF40264.1"/>
    </source>
</evidence>